<dbReference type="CDD" id="cd07187">
    <property type="entry name" value="YvcK_like"/>
    <property type="match status" value="1"/>
</dbReference>
<reference evidence="1 2" key="1">
    <citation type="submission" date="2016-04" db="EMBL/GenBank/DDBJ databases">
        <title>Evolutionary innovation and constraint leading to complex multicellularity in the Ascomycota.</title>
        <authorList>
            <person name="Cisse O."/>
            <person name="Nguyen A."/>
            <person name="Hewitt D.A."/>
            <person name="Jedd G."/>
            <person name="Stajich J.E."/>
        </authorList>
    </citation>
    <scope>NUCLEOTIDE SEQUENCE [LARGE SCALE GENOMIC DNA]</scope>
    <source>
        <strain evidence="1 2">DAH-3</strain>
    </source>
</reference>
<keyword evidence="2" id="KW-1185">Reference proteome</keyword>
<dbReference type="OMA" id="IHLITPF"/>
<name>A0A1U7LTL6_NEOID</name>
<dbReference type="InterPro" id="IPR038136">
    <property type="entry name" value="CofD-like_dom_sf"/>
</dbReference>
<organism evidence="1 2">
    <name type="scientific">Neolecta irregularis (strain DAH-3)</name>
    <dbReference type="NCBI Taxonomy" id="1198029"/>
    <lineage>
        <taxon>Eukaryota</taxon>
        <taxon>Fungi</taxon>
        <taxon>Dikarya</taxon>
        <taxon>Ascomycota</taxon>
        <taxon>Taphrinomycotina</taxon>
        <taxon>Neolectales</taxon>
        <taxon>Neolectaceae</taxon>
        <taxon>Neolecta</taxon>
    </lineage>
</organism>
<dbReference type="InterPro" id="IPR002882">
    <property type="entry name" value="CofD"/>
</dbReference>
<comment type="caution">
    <text evidence="1">The sequence shown here is derived from an EMBL/GenBank/DDBJ whole genome shotgun (WGS) entry which is preliminary data.</text>
</comment>
<accession>A0A1U7LTL6</accession>
<dbReference type="Pfam" id="PF01933">
    <property type="entry name" value="CofD"/>
    <property type="match status" value="1"/>
</dbReference>
<gene>
    <name evidence="1" type="ORF">NEOLI_000183</name>
</gene>
<dbReference type="Proteomes" id="UP000186594">
    <property type="component" value="Unassembled WGS sequence"/>
</dbReference>
<evidence type="ECO:0000313" key="2">
    <source>
        <dbReference type="Proteomes" id="UP000186594"/>
    </source>
</evidence>
<evidence type="ECO:0000313" key="1">
    <source>
        <dbReference type="EMBL" id="OLL26010.1"/>
    </source>
</evidence>
<sequence>MSNILVFSGGSAANSIVSAFGSNVSYVIPVSDNGGSTSEIMRVIGGMGIGDIRSRLVRLIPDEKGEKSALKDLLGHRLTSEDKVHARNEWLNLIEGLHPVWNGVSSEKRQVIRSFLTHTQAEISKRSRPSLPFDFRNGSIGNFFLSGARLFFGSLESAIFQFASIAGIPEKTAVLPILNSNFSQHIAAKLTNGEIIAGQSQISHQIAESSDASSGEDDTFLPGSLPSLRTPSIMFNKQEEEPLNAPVEKIYYINVYGHEVQPVANPKVVKAIHRAHAIIYSIGSLYTSIIPSLILSGIGDAIATSTSVRCKILLLNSTLDRETGPGSKFTAFDFVKAIHKACLQSINVESSVNLGYRQFITHIIYLRKSTPPLVNVLLLKEYGIQCVGVTDSSGRFDPVQLHKVLEMIMGRCVRTRSMTMNSAD</sequence>
<dbReference type="OrthoDB" id="10267139at2759"/>
<dbReference type="GO" id="GO:0043743">
    <property type="term" value="F:LPPG:FO 2-phospho-L-lactate transferase activity"/>
    <property type="evidence" value="ECO:0007669"/>
    <property type="project" value="InterPro"/>
</dbReference>
<dbReference type="EMBL" id="LXFE01000257">
    <property type="protein sequence ID" value="OLL26010.1"/>
    <property type="molecule type" value="Genomic_DNA"/>
</dbReference>
<dbReference type="PANTHER" id="PTHR31240:SF0">
    <property type="entry name" value="MATERNAL EFFECT EMBRYO ARREST 18"/>
    <property type="match status" value="1"/>
</dbReference>
<dbReference type="Gene3D" id="3.40.50.10680">
    <property type="entry name" value="CofD-like domains"/>
    <property type="match status" value="1"/>
</dbReference>
<dbReference type="AlphaFoldDB" id="A0A1U7LTL6"/>
<dbReference type="SUPFAM" id="SSF142338">
    <property type="entry name" value="CofD-like"/>
    <property type="match status" value="1"/>
</dbReference>
<proteinExistence type="predicted"/>
<protein>
    <submittedName>
        <fullName evidence="1">Uncharacterized protein</fullName>
    </submittedName>
</protein>
<dbReference type="STRING" id="1198029.A0A1U7LTL6"/>
<dbReference type="PANTHER" id="PTHR31240">
    <property type="entry name" value="MATERNAL EFFECT EMBRYO ARREST 18"/>
    <property type="match status" value="1"/>
</dbReference>